<dbReference type="InterPro" id="IPR000626">
    <property type="entry name" value="Ubiquitin-like_dom"/>
</dbReference>
<dbReference type="SMART" id="SM00213">
    <property type="entry name" value="UBQ"/>
    <property type="match status" value="1"/>
</dbReference>
<comment type="caution">
    <text evidence="2">The sequence shown here is derived from an EMBL/GenBank/DDBJ whole genome shotgun (WGS) entry which is preliminary data.</text>
</comment>
<organism evidence="2 3">
    <name type="scientific">Rubroshorea leprosula</name>
    <dbReference type="NCBI Taxonomy" id="152421"/>
    <lineage>
        <taxon>Eukaryota</taxon>
        <taxon>Viridiplantae</taxon>
        <taxon>Streptophyta</taxon>
        <taxon>Embryophyta</taxon>
        <taxon>Tracheophyta</taxon>
        <taxon>Spermatophyta</taxon>
        <taxon>Magnoliopsida</taxon>
        <taxon>eudicotyledons</taxon>
        <taxon>Gunneridae</taxon>
        <taxon>Pentapetalae</taxon>
        <taxon>rosids</taxon>
        <taxon>malvids</taxon>
        <taxon>Malvales</taxon>
        <taxon>Dipterocarpaceae</taxon>
        <taxon>Rubroshorea</taxon>
    </lineage>
</organism>
<dbReference type="InterPro" id="IPR029071">
    <property type="entry name" value="Ubiquitin-like_domsf"/>
</dbReference>
<accession>A0AAV5LWU3</accession>
<reference evidence="2 3" key="1">
    <citation type="journal article" date="2021" name="Commun. Biol.">
        <title>The genome of Shorea leprosula (Dipterocarpaceae) highlights the ecological relevance of drought in aseasonal tropical rainforests.</title>
        <authorList>
            <person name="Ng K.K.S."/>
            <person name="Kobayashi M.J."/>
            <person name="Fawcett J.A."/>
            <person name="Hatakeyama M."/>
            <person name="Paape T."/>
            <person name="Ng C.H."/>
            <person name="Ang C.C."/>
            <person name="Tnah L.H."/>
            <person name="Lee C.T."/>
            <person name="Nishiyama T."/>
            <person name="Sese J."/>
            <person name="O'Brien M.J."/>
            <person name="Copetti D."/>
            <person name="Mohd Noor M.I."/>
            <person name="Ong R.C."/>
            <person name="Putra M."/>
            <person name="Sireger I.Z."/>
            <person name="Indrioko S."/>
            <person name="Kosugi Y."/>
            <person name="Izuno A."/>
            <person name="Isagi Y."/>
            <person name="Lee S.L."/>
            <person name="Shimizu K.K."/>
        </authorList>
    </citation>
    <scope>NUCLEOTIDE SEQUENCE [LARGE SCALE GENOMIC DNA]</scope>
    <source>
        <strain evidence="2">214</strain>
    </source>
</reference>
<dbReference type="Pfam" id="PF00240">
    <property type="entry name" value="ubiquitin"/>
    <property type="match status" value="1"/>
</dbReference>
<evidence type="ECO:0000313" key="2">
    <source>
        <dbReference type="EMBL" id="GKV40957.1"/>
    </source>
</evidence>
<dbReference type="Gene3D" id="3.10.20.90">
    <property type="entry name" value="Phosphatidylinositol 3-kinase Catalytic Subunit, Chain A, domain 1"/>
    <property type="match status" value="1"/>
</dbReference>
<protein>
    <recommendedName>
        <fullName evidence="1">Ubiquitin-like domain-containing protein</fullName>
    </recommendedName>
</protein>
<dbReference type="PROSITE" id="PS50053">
    <property type="entry name" value="UBIQUITIN_2"/>
    <property type="match status" value="1"/>
</dbReference>
<dbReference type="AlphaFoldDB" id="A0AAV5LWU3"/>
<feature type="domain" description="Ubiquitin-like" evidence="1">
    <location>
        <begin position="8"/>
        <end position="84"/>
    </location>
</feature>
<dbReference type="SUPFAM" id="SSF54236">
    <property type="entry name" value="Ubiquitin-like"/>
    <property type="match status" value="1"/>
</dbReference>
<evidence type="ECO:0000313" key="3">
    <source>
        <dbReference type="Proteomes" id="UP001054252"/>
    </source>
</evidence>
<name>A0AAV5LWU3_9ROSI</name>
<dbReference type="CDD" id="cd17039">
    <property type="entry name" value="Ubl_ubiquitin_like"/>
    <property type="match status" value="1"/>
</dbReference>
<proteinExistence type="predicted"/>
<dbReference type="Proteomes" id="UP001054252">
    <property type="component" value="Unassembled WGS sequence"/>
</dbReference>
<dbReference type="EMBL" id="BPVZ01000145">
    <property type="protein sequence ID" value="GKV40957.1"/>
    <property type="molecule type" value="Genomic_DNA"/>
</dbReference>
<gene>
    <name evidence="2" type="ORF">SLEP1_g48542</name>
</gene>
<keyword evidence="3" id="KW-1185">Reference proteome</keyword>
<sequence length="153" mass="17231">MAQQDDHLSVTLTITGGKVRSEITCPVSSTIVDLKQRINTLQGIYVPRQTLYYNGQEMQNNLQLKDYNVQPSSEGGLVVEPYCGDEKLPIQVVDRAAEATYFVNVKETIQVDYLKQKVQRRIHHGKCTTLTQLGLVMQSSFPLNAQIMSMIVQ</sequence>
<evidence type="ECO:0000259" key="1">
    <source>
        <dbReference type="PROSITE" id="PS50053"/>
    </source>
</evidence>